<evidence type="ECO:0000259" key="1">
    <source>
        <dbReference type="PROSITE" id="PS51677"/>
    </source>
</evidence>
<evidence type="ECO:0000313" key="2">
    <source>
        <dbReference type="EMBL" id="GAO42082.1"/>
    </source>
</evidence>
<dbReference type="EMBL" id="BBWV01000001">
    <property type="protein sequence ID" value="GAO42082.1"/>
    <property type="molecule type" value="Genomic_DNA"/>
</dbReference>
<sequence>MNSFRAITLFVILLLAAGLVGGWQWYNIVLLLFGYSILLFWGSYRVDSQFFMPVICQGDKSGKKIAITFDDGPDSTLTPQVLDLLRKEKVPATFFVIGNKLNGQEALLQRAHTEGHIIGNHSFSHAPLFDLYSSKRMQQELAEVNAQLFYILHNRPRFFRPPYGVTNPNLAKAVRRTGMKAIGWNVRSLDTVTPDDDKLFERVMRSLQPGAILLFHDTMPVTLRILPQLIAGARELGYEWTSLDKLINEAPYE</sequence>
<dbReference type="SUPFAM" id="SSF88713">
    <property type="entry name" value="Glycoside hydrolase/deacetylase"/>
    <property type="match status" value="1"/>
</dbReference>
<protein>
    <submittedName>
        <fullName evidence="2">Putative polysaccharide deacetylase</fullName>
    </submittedName>
</protein>
<dbReference type="RefSeq" id="WP_052955532.1">
    <property type="nucleotide sequence ID" value="NZ_BBWV01000001.1"/>
</dbReference>
<dbReference type="InterPro" id="IPR011330">
    <property type="entry name" value="Glyco_hydro/deAcase_b/a-brl"/>
</dbReference>
<organism evidence="2 3">
    <name type="scientific">Flavihumibacter petaseus NBRC 106054</name>
    <dbReference type="NCBI Taxonomy" id="1220578"/>
    <lineage>
        <taxon>Bacteria</taxon>
        <taxon>Pseudomonadati</taxon>
        <taxon>Bacteroidota</taxon>
        <taxon>Chitinophagia</taxon>
        <taxon>Chitinophagales</taxon>
        <taxon>Chitinophagaceae</taxon>
        <taxon>Flavihumibacter</taxon>
    </lineage>
</organism>
<dbReference type="AlphaFoldDB" id="A0A0E9MWG5"/>
<evidence type="ECO:0000313" key="3">
    <source>
        <dbReference type="Proteomes" id="UP000033121"/>
    </source>
</evidence>
<dbReference type="GO" id="GO:0016810">
    <property type="term" value="F:hydrolase activity, acting on carbon-nitrogen (but not peptide) bonds"/>
    <property type="evidence" value="ECO:0007669"/>
    <property type="project" value="InterPro"/>
</dbReference>
<gene>
    <name evidence="2" type="ORF">FPE01S_01_10950</name>
</gene>
<dbReference type="Gene3D" id="3.20.20.370">
    <property type="entry name" value="Glycoside hydrolase/deacetylase"/>
    <property type="match status" value="1"/>
</dbReference>
<dbReference type="Pfam" id="PF01522">
    <property type="entry name" value="Polysacc_deac_1"/>
    <property type="match status" value="1"/>
</dbReference>
<comment type="caution">
    <text evidence="2">The sequence shown here is derived from an EMBL/GenBank/DDBJ whole genome shotgun (WGS) entry which is preliminary data.</text>
</comment>
<reference evidence="2 3" key="1">
    <citation type="submission" date="2015-04" db="EMBL/GenBank/DDBJ databases">
        <title>Whole genome shotgun sequence of Flavihumibacter petaseus NBRC 106054.</title>
        <authorList>
            <person name="Miyazawa S."/>
            <person name="Hosoyama A."/>
            <person name="Hashimoto M."/>
            <person name="Noguchi M."/>
            <person name="Tsuchikane K."/>
            <person name="Ohji S."/>
            <person name="Yamazoe A."/>
            <person name="Ichikawa N."/>
            <person name="Kimura A."/>
            <person name="Fujita N."/>
        </authorList>
    </citation>
    <scope>NUCLEOTIDE SEQUENCE [LARGE SCALE GENOMIC DNA]</scope>
    <source>
        <strain evidence="2 3">NBRC 106054</strain>
    </source>
</reference>
<dbReference type="CDD" id="cd10917">
    <property type="entry name" value="CE4_NodB_like_6s_7s"/>
    <property type="match status" value="1"/>
</dbReference>
<feature type="domain" description="NodB homology" evidence="1">
    <location>
        <begin position="63"/>
        <end position="241"/>
    </location>
</feature>
<dbReference type="OrthoDB" id="9812065at2"/>
<dbReference type="GO" id="GO:0005975">
    <property type="term" value="P:carbohydrate metabolic process"/>
    <property type="evidence" value="ECO:0007669"/>
    <property type="project" value="InterPro"/>
</dbReference>
<dbReference type="PROSITE" id="PS51677">
    <property type="entry name" value="NODB"/>
    <property type="match status" value="1"/>
</dbReference>
<dbReference type="InterPro" id="IPR050248">
    <property type="entry name" value="Polysacc_deacetylase_ArnD"/>
</dbReference>
<dbReference type="PANTHER" id="PTHR10587">
    <property type="entry name" value="GLYCOSYL TRANSFERASE-RELATED"/>
    <property type="match status" value="1"/>
</dbReference>
<proteinExistence type="predicted"/>
<keyword evidence="3" id="KW-1185">Reference proteome</keyword>
<name>A0A0E9MWG5_9BACT</name>
<dbReference type="InterPro" id="IPR002509">
    <property type="entry name" value="NODB_dom"/>
</dbReference>
<dbReference type="Proteomes" id="UP000033121">
    <property type="component" value="Unassembled WGS sequence"/>
</dbReference>
<dbReference type="STRING" id="1220578.FPE01S_01_10950"/>
<accession>A0A0E9MWG5</accession>